<dbReference type="EMBL" id="FNOU01000036">
    <property type="protein sequence ID" value="SDY45060.1"/>
    <property type="molecule type" value="Genomic_DNA"/>
</dbReference>
<evidence type="ECO:0000256" key="5">
    <source>
        <dbReference type="ARBA" id="ARBA00023002"/>
    </source>
</evidence>
<evidence type="ECO:0000256" key="9">
    <source>
        <dbReference type="ARBA" id="ARBA00023264"/>
    </source>
</evidence>
<dbReference type="PANTHER" id="PTHR43616:SF5">
    <property type="entry name" value="GLYCEROL DEHYDROGENASE 1"/>
    <property type="match status" value="1"/>
</dbReference>
<dbReference type="GO" id="GO:0008654">
    <property type="term" value="P:phospholipid biosynthetic process"/>
    <property type="evidence" value="ECO:0007669"/>
    <property type="project" value="UniProtKB-KW"/>
</dbReference>
<keyword evidence="5" id="KW-0560">Oxidoreductase</keyword>
<evidence type="ECO:0000256" key="4">
    <source>
        <dbReference type="ARBA" id="ARBA00022857"/>
    </source>
</evidence>
<dbReference type="PANTHER" id="PTHR43616">
    <property type="entry name" value="GLYCEROL DEHYDROGENASE"/>
    <property type="match status" value="1"/>
</dbReference>
<evidence type="ECO:0000256" key="1">
    <source>
        <dbReference type="ARBA" id="ARBA00022490"/>
    </source>
</evidence>
<protein>
    <submittedName>
        <fullName evidence="10">Glycerol-1-phosphate dehydrogenase [NAD(P)+]</fullName>
    </submittedName>
</protein>
<reference evidence="11" key="1">
    <citation type="submission" date="2016-10" db="EMBL/GenBank/DDBJ databases">
        <authorList>
            <person name="Varghese N."/>
            <person name="Submissions S."/>
        </authorList>
    </citation>
    <scope>NUCLEOTIDE SEQUENCE [LARGE SCALE GENOMIC DNA]</scope>
    <source>
        <strain evidence="11">VPI 5359</strain>
    </source>
</reference>
<dbReference type="RefSeq" id="WP_090247234.1">
    <property type="nucleotide sequence ID" value="NZ_FNOU01000036.1"/>
</dbReference>
<gene>
    <name evidence="10" type="ORF">SAMN04488579_1369</name>
</gene>
<dbReference type="CDD" id="cd08175">
    <property type="entry name" value="G1PDH"/>
    <property type="match status" value="1"/>
</dbReference>
<evidence type="ECO:0000313" key="10">
    <source>
        <dbReference type="EMBL" id="SDY45060.1"/>
    </source>
</evidence>
<dbReference type="GO" id="GO:0016614">
    <property type="term" value="F:oxidoreductase activity, acting on CH-OH group of donors"/>
    <property type="evidence" value="ECO:0007669"/>
    <property type="project" value="InterPro"/>
</dbReference>
<sequence length="395" mass="43237">MNEILNLALNDMAQTEFDCSCGRHHNFSIHDIAIGKGAITELPRVAEPFKDGKVLLIYDNHTYQAAGKQALTLLQEAGFKNIKELLFDTGDDVLIPDEKTLGRILMEQDLDCDVMIAVGSGVLNDSTKFVSSRTHVPYIICCTAPSMDGYVADGAPIIKAGVKLSPLATLAYGVVGDTDIMKDAPMDLIQAGFGDVVGKITALADWDLSVKINDEYRCDTCVELVRRALDKCFSKATALKERNEDAILYLIEALTLTGVAMGLVNISRPASGAEHMLSHFWEMDYIARGLTPIHHGTQVGIATPIIAEFFEELADLLPEGTGEMCPPRTEIEDLLRSAGCPVSPVDVGIGRELFYNSLMGGYKVRPRYSIMQFAKEKGRLEEIAQKITNRIYGEA</sequence>
<dbReference type="SUPFAM" id="SSF56796">
    <property type="entry name" value="Dehydroquinate synthase-like"/>
    <property type="match status" value="1"/>
</dbReference>
<keyword evidence="9" id="KW-1208">Phospholipid metabolism</keyword>
<evidence type="ECO:0000313" key="11">
    <source>
        <dbReference type="Proteomes" id="UP000199652"/>
    </source>
</evidence>
<dbReference type="STRING" id="1528.SAMN04488579_1369"/>
<keyword evidence="3" id="KW-0479">Metal-binding</keyword>
<keyword evidence="7" id="KW-0443">Lipid metabolism</keyword>
<dbReference type="Gene3D" id="3.40.50.1970">
    <property type="match status" value="1"/>
</dbReference>
<name>A0A1H3JYL3_EUBBA</name>
<dbReference type="Proteomes" id="UP000199652">
    <property type="component" value="Unassembled WGS sequence"/>
</dbReference>
<evidence type="ECO:0000256" key="7">
    <source>
        <dbReference type="ARBA" id="ARBA00023098"/>
    </source>
</evidence>
<dbReference type="InterPro" id="IPR016205">
    <property type="entry name" value="Glycerol_DH"/>
</dbReference>
<organism evidence="10 11">
    <name type="scientific">Eubacterium barkeri</name>
    <name type="common">Clostridium barkeri</name>
    <dbReference type="NCBI Taxonomy" id="1528"/>
    <lineage>
        <taxon>Bacteria</taxon>
        <taxon>Bacillati</taxon>
        <taxon>Bacillota</taxon>
        <taxon>Clostridia</taxon>
        <taxon>Eubacteriales</taxon>
        <taxon>Eubacteriaceae</taxon>
        <taxon>Eubacterium</taxon>
    </lineage>
</organism>
<dbReference type="GO" id="GO:0046872">
    <property type="term" value="F:metal ion binding"/>
    <property type="evidence" value="ECO:0007669"/>
    <property type="project" value="UniProtKB-KW"/>
</dbReference>
<keyword evidence="6" id="KW-0520">NAD</keyword>
<dbReference type="AlphaFoldDB" id="A0A1H3JYL3"/>
<dbReference type="OrthoDB" id="9763580at2"/>
<evidence type="ECO:0000256" key="2">
    <source>
        <dbReference type="ARBA" id="ARBA00022516"/>
    </source>
</evidence>
<evidence type="ECO:0000256" key="6">
    <source>
        <dbReference type="ARBA" id="ARBA00023027"/>
    </source>
</evidence>
<keyword evidence="8" id="KW-0594">Phospholipid biosynthesis</keyword>
<evidence type="ECO:0000256" key="3">
    <source>
        <dbReference type="ARBA" id="ARBA00022723"/>
    </source>
</evidence>
<keyword evidence="2" id="KW-0444">Lipid biosynthesis</keyword>
<dbReference type="InterPro" id="IPR032837">
    <property type="entry name" value="G1PDH"/>
</dbReference>
<dbReference type="Pfam" id="PF13685">
    <property type="entry name" value="Fe-ADH_2"/>
    <property type="match status" value="1"/>
</dbReference>
<keyword evidence="1" id="KW-0963">Cytoplasm</keyword>
<dbReference type="Gene3D" id="1.20.1090.10">
    <property type="entry name" value="Dehydroquinate synthase-like - alpha domain"/>
    <property type="match status" value="1"/>
</dbReference>
<keyword evidence="4" id="KW-0521">NADP</keyword>
<proteinExistence type="predicted"/>
<keyword evidence="11" id="KW-1185">Reference proteome</keyword>
<accession>A0A1H3JYL3</accession>
<evidence type="ECO:0000256" key="8">
    <source>
        <dbReference type="ARBA" id="ARBA00023209"/>
    </source>
</evidence>